<dbReference type="RefSeq" id="WP_138447595.1">
    <property type="nucleotide sequence ID" value="NZ_VBUT01000004.1"/>
</dbReference>
<accession>A0A5R8NTY4</accession>
<organism evidence="2 3">
    <name type="scientific">Nocardia cyriacigeorgica</name>
    <dbReference type="NCBI Taxonomy" id="135487"/>
    <lineage>
        <taxon>Bacteria</taxon>
        <taxon>Bacillati</taxon>
        <taxon>Actinomycetota</taxon>
        <taxon>Actinomycetes</taxon>
        <taxon>Mycobacteriales</taxon>
        <taxon>Nocardiaceae</taxon>
        <taxon>Nocardia</taxon>
    </lineage>
</organism>
<evidence type="ECO:0000313" key="3">
    <source>
        <dbReference type="Proteomes" id="UP000306378"/>
    </source>
</evidence>
<name>A0A5R8NTY4_9NOCA</name>
<evidence type="ECO:0000313" key="2">
    <source>
        <dbReference type="EMBL" id="TLF78207.1"/>
    </source>
</evidence>
<evidence type="ECO:0008006" key="4">
    <source>
        <dbReference type="Google" id="ProtNLM"/>
    </source>
</evidence>
<protein>
    <recommendedName>
        <fullName evidence="4">DNA/RNA non-specific endonuclease</fullName>
    </recommendedName>
</protein>
<feature type="compositionally biased region" description="Basic and acidic residues" evidence="1">
    <location>
        <begin position="185"/>
        <end position="198"/>
    </location>
</feature>
<feature type="compositionally biased region" description="Polar residues" evidence="1">
    <location>
        <begin position="125"/>
        <end position="142"/>
    </location>
</feature>
<dbReference type="EMBL" id="VBUT01000004">
    <property type="protein sequence ID" value="TLF78207.1"/>
    <property type="molecule type" value="Genomic_DNA"/>
</dbReference>
<feature type="compositionally biased region" description="Polar residues" evidence="1">
    <location>
        <begin position="677"/>
        <end position="688"/>
    </location>
</feature>
<feature type="region of interest" description="Disordered" evidence="1">
    <location>
        <begin position="458"/>
        <end position="525"/>
    </location>
</feature>
<comment type="caution">
    <text evidence="2">The sequence shown here is derived from an EMBL/GenBank/DDBJ whole genome shotgun (WGS) entry which is preliminary data.</text>
</comment>
<feature type="region of interest" description="Disordered" evidence="1">
    <location>
        <begin position="675"/>
        <end position="697"/>
    </location>
</feature>
<feature type="compositionally biased region" description="Low complexity" evidence="1">
    <location>
        <begin position="242"/>
        <end position="252"/>
    </location>
</feature>
<feature type="compositionally biased region" description="Low complexity" evidence="1">
    <location>
        <begin position="217"/>
        <end position="236"/>
    </location>
</feature>
<evidence type="ECO:0000256" key="1">
    <source>
        <dbReference type="SAM" id="MobiDB-lite"/>
    </source>
</evidence>
<feature type="compositionally biased region" description="Polar residues" evidence="1">
    <location>
        <begin position="41"/>
        <end position="60"/>
    </location>
</feature>
<feature type="region of interest" description="Disordered" evidence="1">
    <location>
        <begin position="1"/>
        <end position="378"/>
    </location>
</feature>
<reference evidence="2 3" key="1">
    <citation type="submission" date="2019-05" db="EMBL/GenBank/DDBJ databases">
        <title>Genomes sequences of two Nocardia cyriacigeorgica environmental isolates, type strains Nocardia asteroides ATCC 19247 and Nocardia cyriacigeorgica DSM 44484.</title>
        <authorList>
            <person name="Vautrin F."/>
            <person name="Bergeron E."/>
            <person name="Dubost A."/>
            <person name="Abrouk D."/>
            <person name="Rodriguez Nava V."/>
            <person name="Pujic P."/>
        </authorList>
    </citation>
    <scope>NUCLEOTIDE SEQUENCE [LARGE SCALE GENOMIC DNA]</scope>
    <source>
        <strain evidence="2 3">EML 446</strain>
    </source>
</reference>
<feature type="compositionally biased region" description="Basic and acidic residues" evidence="1">
    <location>
        <begin position="1"/>
        <end position="11"/>
    </location>
</feature>
<feature type="compositionally biased region" description="Pro residues" evidence="1">
    <location>
        <begin position="148"/>
        <end position="159"/>
    </location>
</feature>
<proteinExistence type="predicted"/>
<sequence>MAHFNDGRPIPRDPFYAGQYNPHIGRYQPTEAEFQAERAQLANSAPSRPTAPGQPNTTPQAHPGTPHYPNQPNPNTAPNPYNQTPTNYNPGNPANFPDSRAPMSEPPTTPNRGTPTQHPGYANYPSPQGNPTHHTPNNSPHSGQRPPAQQPPRPTPGNPTRPNTPNQHGGPNHTPPSNYTPAFETQKRSAQEWLDRLNRMGGTHPNSSPWASPNHSTPPADSTSPRSPDPSTTRPTDPIPNRPTNTPANPTPSRTADPSFPTPNRPSDPARTDSAPNRPTDAAPTSTPHRPADSNPPRPAEPTQTRPADSTAPNGNQPTNQGPIPADTRTPKPDAPSSPDKSDVTPPTKPDTTRDTGLPDNVNHTPHSTSIGDDPTTHRVRENLRNEGHFDLIMHADRNGDPGLTADQMVRAIQDNPNYTPGTPVRIAGCHLANNPTLAQDIANRLNAPVTVATDAVGVPNKPDSPAHIRNGGQWVTHHPASPTGETPTPTRHEPSTPSPSDPSEPVDYMATENDGDGGAPPGVRLPDGTFLPDGEYQRVVKGAVTYYLDSEGRPLAAVAELNPPARYKKRGVGHLDHTEGWIDGLDNRGHMVPEAGVENHKDVNVRENIFSQQGNANTSAKKKWENAAIKYAKSHPGTTMVATINGRVDTGRPVSSTYSLYDSDGNEIPGFRVTIDNPNTTQRANTAPPNPTYPSP</sequence>
<feature type="compositionally biased region" description="Low complexity" evidence="1">
    <location>
        <begin position="78"/>
        <end position="93"/>
    </location>
</feature>
<feature type="compositionally biased region" description="Polar residues" evidence="1">
    <location>
        <begin position="204"/>
        <end position="215"/>
    </location>
</feature>
<dbReference type="AlphaFoldDB" id="A0A5R8NTY4"/>
<feature type="compositionally biased region" description="Polar residues" evidence="1">
    <location>
        <begin position="362"/>
        <end position="371"/>
    </location>
</feature>
<dbReference type="Proteomes" id="UP000306378">
    <property type="component" value="Unassembled WGS sequence"/>
</dbReference>
<gene>
    <name evidence="2" type="ORF">FEK34_09925</name>
</gene>
<feature type="compositionally biased region" description="Polar residues" evidence="1">
    <location>
        <begin position="302"/>
        <end position="322"/>
    </location>
</feature>